<dbReference type="GO" id="GO:0047988">
    <property type="term" value="F:hydroxyacid-oxoacid transhydrogenase activity"/>
    <property type="evidence" value="ECO:0007669"/>
    <property type="project" value="UniProtKB-EC"/>
</dbReference>
<proteinExistence type="inferred from homology"/>
<keyword evidence="4" id="KW-0809">Transit peptide</keyword>
<name>A0A372LPS7_9BACI</name>
<keyword evidence="11" id="KW-1185">Reference proteome</keyword>
<feature type="domain" description="Fe-containing alcohol dehydrogenase-like C-terminal" evidence="9">
    <location>
        <begin position="191"/>
        <end position="401"/>
    </location>
</feature>
<keyword evidence="6" id="KW-0520">NAD</keyword>
<dbReference type="InterPro" id="IPR001670">
    <property type="entry name" value="ADH_Fe/GldA"/>
</dbReference>
<reference evidence="10 11" key="1">
    <citation type="submission" date="2018-08" db="EMBL/GenBank/DDBJ databases">
        <title>Bacillus chawlae sp. nov., Bacillus glennii sp. nov., and Bacillus saganii sp. nov. Isolated from the Vehicle Assembly Building at Kennedy Space Center where the Viking Spacecraft were Assembled.</title>
        <authorList>
            <person name="Seuylemezian A."/>
            <person name="Vaishampayan P."/>
        </authorList>
    </citation>
    <scope>NUCLEOTIDE SEQUENCE [LARGE SCALE GENOMIC DNA]</scope>
    <source>
        <strain evidence="10 11">V47-23a</strain>
    </source>
</reference>
<protein>
    <recommendedName>
        <fullName evidence="3">hydroxyacid-oxoacid transhydrogenase</fullName>
        <ecNumber evidence="3">1.1.99.24</ecNumber>
    </recommendedName>
</protein>
<dbReference type="Pfam" id="PF25137">
    <property type="entry name" value="ADH_Fe_C"/>
    <property type="match status" value="1"/>
</dbReference>
<comment type="catalytic activity">
    <reaction evidence="7">
        <text>4-hydroxybutanoate + 2-oxoglutarate = (R)-2-hydroxyglutarate + succinate semialdehyde</text>
        <dbReference type="Rhea" id="RHEA:24734"/>
        <dbReference type="ChEBI" id="CHEBI:15801"/>
        <dbReference type="ChEBI" id="CHEBI:16724"/>
        <dbReference type="ChEBI" id="CHEBI:16810"/>
        <dbReference type="ChEBI" id="CHEBI:57706"/>
        <dbReference type="EC" id="1.1.99.24"/>
    </reaction>
</comment>
<feature type="domain" description="Alcohol dehydrogenase iron-type/glycerol dehydrogenase GldA" evidence="8">
    <location>
        <begin position="11"/>
        <end position="180"/>
    </location>
</feature>
<organism evidence="10 11">
    <name type="scientific">Peribacillus saganii</name>
    <dbReference type="NCBI Taxonomy" id="2303992"/>
    <lineage>
        <taxon>Bacteria</taxon>
        <taxon>Bacillati</taxon>
        <taxon>Bacillota</taxon>
        <taxon>Bacilli</taxon>
        <taxon>Bacillales</taxon>
        <taxon>Bacillaceae</taxon>
        <taxon>Peribacillus</taxon>
    </lineage>
</organism>
<dbReference type="GO" id="GO:0046872">
    <property type="term" value="F:metal ion binding"/>
    <property type="evidence" value="ECO:0007669"/>
    <property type="project" value="InterPro"/>
</dbReference>
<comment type="similarity">
    <text evidence="2">Belongs to the iron-containing alcohol dehydrogenase family. Hydroxyacid-oxoacid transhydrogenase subfamily.</text>
</comment>
<dbReference type="Proteomes" id="UP000264541">
    <property type="component" value="Unassembled WGS sequence"/>
</dbReference>
<dbReference type="Gene3D" id="3.40.50.1970">
    <property type="match status" value="1"/>
</dbReference>
<gene>
    <name evidence="10" type="ORF">D0469_08055</name>
</gene>
<dbReference type="InterPro" id="IPR018211">
    <property type="entry name" value="ADH_Fe_CS"/>
</dbReference>
<dbReference type="FunFam" id="1.20.1090.10:FF:000001">
    <property type="entry name" value="Aldehyde-alcohol dehydrogenase"/>
    <property type="match status" value="1"/>
</dbReference>
<evidence type="ECO:0000259" key="8">
    <source>
        <dbReference type="Pfam" id="PF00465"/>
    </source>
</evidence>
<dbReference type="InterPro" id="IPR042157">
    <property type="entry name" value="HOT"/>
</dbReference>
<evidence type="ECO:0000259" key="9">
    <source>
        <dbReference type="Pfam" id="PF25137"/>
    </source>
</evidence>
<dbReference type="GO" id="GO:0004022">
    <property type="term" value="F:alcohol dehydrogenase (NAD+) activity"/>
    <property type="evidence" value="ECO:0007669"/>
    <property type="project" value="InterPro"/>
</dbReference>
<dbReference type="Pfam" id="PF00465">
    <property type="entry name" value="Fe-ADH"/>
    <property type="match status" value="1"/>
</dbReference>
<evidence type="ECO:0000256" key="6">
    <source>
        <dbReference type="ARBA" id="ARBA00023027"/>
    </source>
</evidence>
<evidence type="ECO:0000256" key="5">
    <source>
        <dbReference type="ARBA" id="ARBA00023002"/>
    </source>
</evidence>
<dbReference type="InterPro" id="IPR039697">
    <property type="entry name" value="Alcohol_dehydrogenase_Fe"/>
</dbReference>
<keyword evidence="5" id="KW-0560">Oxidoreductase</keyword>
<evidence type="ECO:0000256" key="1">
    <source>
        <dbReference type="ARBA" id="ARBA00000813"/>
    </source>
</evidence>
<comment type="catalytic activity">
    <reaction evidence="1">
        <text>(S)-3-hydroxybutanoate + 2-oxoglutarate = (R)-2-hydroxyglutarate + acetoacetate</text>
        <dbReference type="Rhea" id="RHEA:23048"/>
        <dbReference type="ChEBI" id="CHEBI:11047"/>
        <dbReference type="ChEBI" id="CHEBI:13705"/>
        <dbReference type="ChEBI" id="CHEBI:15801"/>
        <dbReference type="ChEBI" id="CHEBI:16810"/>
        <dbReference type="EC" id="1.1.99.24"/>
    </reaction>
</comment>
<sequence>MRNSWEFFSTKRIVYGKGAIEQLDSILKSLKAKNVLLVTDPGIVNAGIADRVISLLRNADYNVVTYDKVVPEPPVSSAIECYEFAKSQMETDAIIGLGGGSSIDMAKIAALLIKYGGHPLDYYGGENQIPGPIAPLIAIPTTAGTGSEVTSVAVLTDTENNIKAGISDNYLRPEVALLDPELTIGLPAYVTACSGIDALSHAVEAYTAKNFQYIQAEGNILFQGALPISDALALEAIKLIAENLPLAVQQGSNVEARGNMLIGSLLAGMAFSNAGTAAAHALAYPIGGLVKSPHGEVTGLLLPYVMKFNSAVEMEKMGKIAEAFGVQVDGLSAKEKALAASDAVLELLAEIGLPAHLSQIGIKEDDIPSIAEKALEIARLVRNNPRVPTQKGFEELLRSAF</sequence>
<evidence type="ECO:0000313" key="11">
    <source>
        <dbReference type="Proteomes" id="UP000264541"/>
    </source>
</evidence>
<evidence type="ECO:0000256" key="7">
    <source>
        <dbReference type="ARBA" id="ARBA00049496"/>
    </source>
</evidence>
<dbReference type="AlphaFoldDB" id="A0A372LPS7"/>
<dbReference type="Gene3D" id="1.20.1090.10">
    <property type="entry name" value="Dehydroquinate synthase-like - alpha domain"/>
    <property type="match status" value="1"/>
</dbReference>
<dbReference type="PANTHER" id="PTHR11496">
    <property type="entry name" value="ALCOHOL DEHYDROGENASE"/>
    <property type="match status" value="1"/>
</dbReference>
<comment type="caution">
    <text evidence="10">The sequence shown here is derived from an EMBL/GenBank/DDBJ whole genome shotgun (WGS) entry which is preliminary data.</text>
</comment>
<dbReference type="OrthoDB" id="9815791at2"/>
<evidence type="ECO:0000256" key="2">
    <source>
        <dbReference type="ARBA" id="ARBA00010005"/>
    </source>
</evidence>
<evidence type="ECO:0000313" key="10">
    <source>
        <dbReference type="EMBL" id="RFU70124.1"/>
    </source>
</evidence>
<dbReference type="SUPFAM" id="SSF56796">
    <property type="entry name" value="Dehydroquinate synthase-like"/>
    <property type="match status" value="1"/>
</dbReference>
<dbReference type="EC" id="1.1.99.24" evidence="3"/>
<evidence type="ECO:0000256" key="3">
    <source>
        <dbReference type="ARBA" id="ARBA00013182"/>
    </source>
</evidence>
<dbReference type="CDD" id="cd08190">
    <property type="entry name" value="HOT"/>
    <property type="match status" value="1"/>
</dbReference>
<accession>A0A372LPS7</accession>
<dbReference type="PANTHER" id="PTHR11496:SF102">
    <property type="entry name" value="ALCOHOL DEHYDROGENASE 4"/>
    <property type="match status" value="1"/>
</dbReference>
<dbReference type="RefSeq" id="WP_117326167.1">
    <property type="nucleotide sequence ID" value="NZ_QVTE01000017.1"/>
</dbReference>
<dbReference type="EMBL" id="QVTE01000017">
    <property type="protein sequence ID" value="RFU70124.1"/>
    <property type="molecule type" value="Genomic_DNA"/>
</dbReference>
<dbReference type="InterPro" id="IPR056798">
    <property type="entry name" value="ADH_Fe_C"/>
</dbReference>
<evidence type="ECO:0000256" key="4">
    <source>
        <dbReference type="ARBA" id="ARBA00022946"/>
    </source>
</evidence>
<dbReference type="PROSITE" id="PS00913">
    <property type="entry name" value="ADH_IRON_1"/>
    <property type="match status" value="1"/>
</dbReference>
<dbReference type="FunFam" id="3.40.50.1970:FF:000003">
    <property type="entry name" value="Alcohol dehydrogenase, iron-containing"/>
    <property type="match status" value="1"/>
</dbReference>